<feature type="active site" description="Charge relay system" evidence="5">
    <location>
        <position position="246"/>
    </location>
</feature>
<dbReference type="PANTHER" id="PTHR43806">
    <property type="entry name" value="PEPTIDASE S8"/>
    <property type="match status" value="1"/>
</dbReference>
<dbReference type="InterPro" id="IPR050131">
    <property type="entry name" value="Peptidase_S8_subtilisin-like"/>
</dbReference>
<keyword evidence="7" id="KW-0472">Membrane</keyword>
<name>A0A0A6X4H2_ACTUT</name>
<evidence type="ECO:0000256" key="7">
    <source>
        <dbReference type="SAM" id="Phobius"/>
    </source>
</evidence>
<evidence type="ECO:0000256" key="6">
    <source>
        <dbReference type="SAM" id="MobiDB-lite"/>
    </source>
</evidence>
<protein>
    <recommendedName>
        <fullName evidence="9">Peptidase S8/S53 domain-containing protein</fullName>
    </recommendedName>
</protein>
<keyword evidence="7" id="KW-1133">Transmembrane helix</keyword>
<feature type="chain" id="PRO_5038620727" description="Peptidase S8/S53 domain-containing protein" evidence="8">
    <location>
        <begin position="22"/>
        <end position="388"/>
    </location>
</feature>
<feature type="signal peptide" evidence="8">
    <location>
        <begin position="1"/>
        <end position="21"/>
    </location>
</feature>
<evidence type="ECO:0000256" key="1">
    <source>
        <dbReference type="ARBA" id="ARBA00011073"/>
    </source>
</evidence>
<gene>
    <name evidence="10" type="ORF">MB27_25680</name>
</gene>
<dbReference type="InterPro" id="IPR036852">
    <property type="entry name" value="Peptidase_S8/S53_dom_sf"/>
</dbReference>
<reference evidence="10 11" key="1">
    <citation type="submission" date="2014-10" db="EMBL/GenBank/DDBJ databases">
        <title>Draft genome sequence of Actinoplanes utahensis NRRL 12052.</title>
        <authorList>
            <person name="Velasco-Bucheli B."/>
            <person name="del Cerro C."/>
            <person name="Hormigo D."/>
            <person name="Garcia J.L."/>
            <person name="Acebal C."/>
            <person name="Arroyo M."/>
            <person name="de la Mata I."/>
        </authorList>
    </citation>
    <scope>NUCLEOTIDE SEQUENCE [LARGE SCALE GENOMIC DNA]</scope>
    <source>
        <strain evidence="10 11">NRRL 12052</strain>
    </source>
</reference>
<dbReference type="GO" id="GO:0004252">
    <property type="term" value="F:serine-type endopeptidase activity"/>
    <property type="evidence" value="ECO:0007669"/>
    <property type="project" value="UniProtKB-UniRule"/>
</dbReference>
<feature type="transmembrane region" description="Helical" evidence="7">
    <location>
        <begin position="352"/>
        <end position="373"/>
    </location>
</feature>
<dbReference type="PROSITE" id="PS51892">
    <property type="entry name" value="SUBTILASE"/>
    <property type="match status" value="1"/>
</dbReference>
<evidence type="ECO:0000313" key="11">
    <source>
        <dbReference type="Proteomes" id="UP000054537"/>
    </source>
</evidence>
<dbReference type="STRING" id="1869.MB27_25680"/>
<keyword evidence="7" id="KW-0812">Transmembrane</keyword>
<feature type="active site" description="Charge relay system" evidence="5">
    <location>
        <position position="93"/>
    </location>
</feature>
<organism evidence="10 11">
    <name type="scientific">Actinoplanes utahensis</name>
    <dbReference type="NCBI Taxonomy" id="1869"/>
    <lineage>
        <taxon>Bacteria</taxon>
        <taxon>Bacillati</taxon>
        <taxon>Actinomycetota</taxon>
        <taxon>Actinomycetes</taxon>
        <taxon>Micromonosporales</taxon>
        <taxon>Micromonosporaceae</taxon>
        <taxon>Actinoplanes</taxon>
    </lineage>
</organism>
<feature type="region of interest" description="Disordered" evidence="6">
    <location>
        <begin position="309"/>
        <end position="347"/>
    </location>
</feature>
<dbReference type="AlphaFoldDB" id="A0A0A6X4H2"/>
<sequence length="388" mass="38640">MIPAIANAVVAALLTVTPVTAPLPARADKIRQQQWMLDYLQIARAHQISTGAGVTVGLPDTGVEAHPDLGANLLPGINLVQPGGSGRIDLTGHGTGMAGVIAGRGHSGQAGILGIAPSAKILPIVSAGKYGGLQTIADGIELAVKRGARVVNVSSGGPKSLSLRRAVQAAEQADALIVASNGNTTKTVMDEYPASMPGVLAVGAIGPDGQYAPVSYPGGNIGICAPGVKVITTGQAGRYRIVTGTSVATAIVSGAAALVRSRYPNLSAPEVMHRLTATADDIGPPGRDDQCGYGVLNIVKALTADVPPMTATGTPASPAPSAPAASSPPSTPTSASAPSSAASQPASSPLPLYAGIGAVAVATAGSILALIVIRRRRRDATDHHSPTG</sequence>
<dbReference type="Gene3D" id="3.40.50.200">
    <property type="entry name" value="Peptidase S8/S53 domain"/>
    <property type="match status" value="1"/>
</dbReference>
<keyword evidence="8" id="KW-0732">Signal</keyword>
<dbReference type="EMBL" id="JRTT01000033">
    <property type="protein sequence ID" value="KHD75007.1"/>
    <property type="molecule type" value="Genomic_DNA"/>
</dbReference>
<feature type="active site" description="Charge relay system" evidence="5">
    <location>
        <position position="60"/>
    </location>
</feature>
<dbReference type="Proteomes" id="UP000054537">
    <property type="component" value="Unassembled WGS sequence"/>
</dbReference>
<feature type="domain" description="Peptidase S8/S53" evidence="9">
    <location>
        <begin position="51"/>
        <end position="294"/>
    </location>
</feature>
<dbReference type="InterPro" id="IPR015500">
    <property type="entry name" value="Peptidase_S8_subtilisin-rel"/>
</dbReference>
<evidence type="ECO:0000259" key="9">
    <source>
        <dbReference type="Pfam" id="PF00082"/>
    </source>
</evidence>
<dbReference type="Pfam" id="PF00082">
    <property type="entry name" value="Peptidase_S8"/>
    <property type="match status" value="1"/>
</dbReference>
<evidence type="ECO:0000256" key="8">
    <source>
        <dbReference type="SAM" id="SignalP"/>
    </source>
</evidence>
<dbReference type="PRINTS" id="PR00723">
    <property type="entry name" value="SUBTILISIN"/>
</dbReference>
<dbReference type="SUPFAM" id="SSF52743">
    <property type="entry name" value="Subtilisin-like"/>
    <property type="match status" value="1"/>
</dbReference>
<proteinExistence type="inferred from homology"/>
<feature type="compositionally biased region" description="Low complexity" evidence="6">
    <location>
        <begin position="322"/>
        <end position="347"/>
    </location>
</feature>
<dbReference type="PANTHER" id="PTHR43806:SF11">
    <property type="entry name" value="CEREVISIN-RELATED"/>
    <property type="match status" value="1"/>
</dbReference>
<accession>A0A0A6X4H2</accession>
<dbReference type="GO" id="GO:0006508">
    <property type="term" value="P:proteolysis"/>
    <property type="evidence" value="ECO:0007669"/>
    <property type="project" value="UniProtKB-KW"/>
</dbReference>
<keyword evidence="2 5" id="KW-0645">Protease</keyword>
<comment type="similarity">
    <text evidence="1 5">Belongs to the peptidase S8 family.</text>
</comment>
<evidence type="ECO:0000256" key="2">
    <source>
        <dbReference type="ARBA" id="ARBA00022670"/>
    </source>
</evidence>
<dbReference type="InterPro" id="IPR000209">
    <property type="entry name" value="Peptidase_S8/S53_dom"/>
</dbReference>
<evidence type="ECO:0000256" key="4">
    <source>
        <dbReference type="ARBA" id="ARBA00022825"/>
    </source>
</evidence>
<evidence type="ECO:0000256" key="5">
    <source>
        <dbReference type="PROSITE-ProRule" id="PRU01240"/>
    </source>
</evidence>
<evidence type="ECO:0000256" key="3">
    <source>
        <dbReference type="ARBA" id="ARBA00022801"/>
    </source>
</evidence>
<dbReference type="eggNOG" id="COG1404">
    <property type="taxonomic scope" value="Bacteria"/>
</dbReference>
<keyword evidence="11" id="KW-1185">Reference proteome</keyword>
<comment type="caution">
    <text evidence="10">The sequence shown here is derived from an EMBL/GenBank/DDBJ whole genome shotgun (WGS) entry which is preliminary data.</text>
</comment>
<keyword evidence="4 5" id="KW-0720">Serine protease</keyword>
<evidence type="ECO:0000313" key="10">
    <source>
        <dbReference type="EMBL" id="KHD75007.1"/>
    </source>
</evidence>
<keyword evidence="3 5" id="KW-0378">Hydrolase</keyword>